<dbReference type="EMBL" id="VJZE01000003">
    <property type="protein sequence ID" value="MPY38631.1"/>
    <property type="molecule type" value="Genomic_DNA"/>
</dbReference>
<keyword evidence="3" id="KW-1185">Reference proteome</keyword>
<dbReference type="SUPFAM" id="SSF52499">
    <property type="entry name" value="Isochorismatase-like hydrolases"/>
    <property type="match status" value="1"/>
</dbReference>
<name>A0A5N8VTQ8_9ACTN</name>
<dbReference type="PANTHER" id="PTHR43559">
    <property type="entry name" value="HYDROLASE YCAC-RELATED"/>
    <property type="match status" value="1"/>
</dbReference>
<accession>A0A5N8VTQ8</accession>
<dbReference type="AlphaFoldDB" id="A0A5N8VTQ8"/>
<dbReference type="Gene3D" id="3.40.50.850">
    <property type="entry name" value="Isochorismatase-like"/>
    <property type="match status" value="1"/>
</dbReference>
<dbReference type="OrthoDB" id="9789777at2"/>
<proteinExistence type="predicted"/>
<keyword evidence="2" id="KW-0378">Hydrolase</keyword>
<dbReference type="InterPro" id="IPR053152">
    <property type="entry name" value="Hydrolase_YcaC-like"/>
</dbReference>
<dbReference type="Proteomes" id="UP000326979">
    <property type="component" value="Unassembled WGS sequence"/>
</dbReference>
<reference evidence="2 3" key="1">
    <citation type="submission" date="2019-07" db="EMBL/GenBank/DDBJ databases">
        <title>New species of Amycolatopsis and Streptomyces.</title>
        <authorList>
            <person name="Duangmal K."/>
            <person name="Teo W.F.A."/>
            <person name="Lipun K."/>
        </authorList>
    </citation>
    <scope>NUCLEOTIDE SEQUENCE [LARGE SCALE GENOMIC DNA]</scope>
    <source>
        <strain evidence="2 3">TISTR 2346</strain>
    </source>
</reference>
<dbReference type="Pfam" id="PF00857">
    <property type="entry name" value="Isochorismatase"/>
    <property type="match status" value="1"/>
</dbReference>
<dbReference type="GO" id="GO:0016787">
    <property type="term" value="F:hydrolase activity"/>
    <property type="evidence" value="ECO:0007669"/>
    <property type="project" value="UniProtKB-KW"/>
</dbReference>
<dbReference type="RefSeq" id="WP_152779401.1">
    <property type="nucleotide sequence ID" value="NZ_BAABEQ010000014.1"/>
</dbReference>
<evidence type="ECO:0000313" key="2">
    <source>
        <dbReference type="EMBL" id="MPY38631.1"/>
    </source>
</evidence>
<comment type="caution">
    <text evidence="2">The sequence shown here is derived from an EMBL/GenBank/DDBJ whole genome shotgun (WGS) entry which is preliminary data.</text>
</comment>
<dbReference type="InterPro" id="IPR000868">
    <property type="entry name" value="Isochorismatase-like_dom"/>
</dbReference>
<protein>
    <submittedName>
        <fullName evidence="2">Hydrolase</fullName>
    </submittedName>
</protein>
<feature type="domain" description="Isochorismatase-like" evidence="1">
    <location>
        <begin position="16"/>
        <end position="167"/>
    </location>
</feature>
<organism evidence="2 3">
    <name type="scientific">Streptomyces phyllanthi</name>
    <dbReference type="NCBI Taxonomy" id="1803180"/>
    <lineage>
        <taxon>Bacteria</taxon>
        <taxon>Bacillati</taxon>
        <taxon>Actinomycetota</taxon>
        <taxon>Actinomycetes</taxon>
        <taxon>Kitasatosporales</taxon>
        <taxon>Streptomycetaceae</taxon>
        <taxon>Streptomyces</taxon>
    </lineage>
</organism>
<sequence>MSPKTGLEALLTPEESVLLLIDHQPYQFSNLNSHEPTMIVNNVVGLAKAAKGFGVPTILTTVVEERGGNLIQPLQDLFPDQKPINRTFINTWEDQRVVDAVKATGRKKLIIAGLWTEICVAMPALHAAAEDFQVYVVTDASGGTSAEAHDMAVRRMVQAGIIPITWQVTFAEWQRDWARTNLISPEDQLATLAHGGATGVVTAWEFQLLNTPVPDTTQA</sequence>
<evidence type="ECO:0000259" key="1">
    <source>
        <dbReference type="Pfam" id="PF00857"/>
    </source>
</evidence>
<evidence type="ECO:0000313" key="3">
    <source>
        <dbReference type="Proteomes" id="UP000326979"/>
    </source>
</evidence>
<dbReference type="CDD" id="cd01012">
    <property type="entry name" value="YcaC_related"/>
    <property type="match status" value="1"/>
</dbReference>
<dbReference type="PANTHER" id="PTHR43559:SF3">
    <property type="entry name" value="HYDROLASE YCAC-RELATED"/>
    <property type="match status" value="1"/>
</dbReference>
<dbReference type="InterPro" id="IPR036380">
    <property type="entry name" value="Isochorismatase-like_sf"/>
</dbReference>
<gene>
    <name evidence="2" type="ORF">FNH04_01230</name>
</gene>